<dbReference type="InterPro" id="IPR041307">
    <property type="entry name" value="WcbI"/>
</dbReference>
<proteinExistence type="predicted"/>
<dbReference type="RefSeq" id="WP_379875735.1">
    <property type="nucleotide sequence ID" value="NZ_JBHUIP010000005.1"/>
</dbReference>
<name>A0ABW5DNR9_9PROT</name>
<feature type="domain" description="Polysaccharide biosynthesis enzyme WcbI" evidence="1">
    <location>
        <begin position="15"/>
        <end position="219"/>
    </location>
</feature>
<dbReference type="EMBL" id="JBHUIP010000005">
    <property type="protein sequence ID" value="MFD2262768.1"/>
    <property type="molecule type" value="Genomic_DNA"/>
</dbReference>
<dbReference type="Proteomes" id="UP001597295">
    <property type="component" value="Unassembled WGS sequence"/>
</dbReference>
<accession>A0ABW5DNR9</accession>
<dbReference type="Gene3D" id="3.40.50.12080">
    <property type="match status" value="2"/>
</dbReference>
<keyword evidence="3" id="KW-1185">Reference proteome</keyword>
<organism evidence="2 3">
    <name type="scientific">Lacibacterium aquatile</name>
    <dbReference type="NCBI Taxonomy" id="1168082"/>
    <lineage>
        <taxon>Bacteria</taxon>
        <taxon>Pseudomonadati</taxon>
        <taxon>Pseudomonadota</taxon>
        <taxon>Alphaproteobacteria</taxon>
        <taxon>Rhodospirillales</taxon>
        <taxon>Rhodospirillaceae</taxon>
    </lineage>
</organism>
<evidence type="ECO:0000313" key="3">
    <source>
        <dbReference type="Proteomes" id="UP001597295"/>
    </source>
</evidence>
<sequence>MKHVFGSRDPNAEVVILYGNCQTLYLAHLLASADSPQSGRSYVVGLNHAMPGEEIDPVEPSFLRRCTLYLEQYDEAKELPARELIRQGIPRGTPQITFPPLVMHSFWPFEVYEPRARRTEHYPLARFPFGDRIGLEVIRQKLTGDAAYDAYMRLSREQMPDIWQRLDFDFSKMASRDLASDIRMSDFFSMCWRGLHLFWTWGHPSREPMALLGSRLYETAHPVLGGDLAMGLRIVEEQSDFLGGMKPYQLPVHPLIVETLDLGFGGPEMKYEWFDERWTFKEYMTRYLAYDENWGHLGY</sequence>
<comment type="caution">
    <text evidence="2">The sequence shown here is derived from an EMBL/GenBank/DDBJ whole genome shotgun (WGS) entry which is preliminary data.</text>
</comment>
<protein>
    <submittedName>
        <fullName evidence="2">WcbI family polysaccharide biosynthesis putative acetyltransferase</fullName>
    </submittedName>
</protein>
<evidence type="ECO:0000313" key="2">
    <source>
        <dbReference type="EMBL" id="MFD2262768.1"/>
    </source>
</evidence>
<dbReference type="Pfam" id="PF18588">
    <property type="entry name" value="WcbI"/>
    <property type="match status" value="1"/>
</dbReference>
<gene>
    <name evidence="2" type="ORF">ACFSM5_07695</name>
</gene>
<reference evidence="3" key="1">
    <citation type="journal article" date="2019" name="Int. J. Syst. Evol. Microbiol.">
        <title>The Global Catalogue of Microorganisms (GCM) 10K type strain sequencing project: providing services to taxonomists for standard genome sequencing and annotation.</title>
        <authorList>
            <consortium name="The Broad Institute Genomics Platform"/>
            <consortium name="The Broad Institute Genome Sequencing Center for Infectious Disease"/>
            <person name="Wu L."/>
            <person name="Ma J."/>
        </authorList>
    </citation>
    <scope>NUCLEOTIDE SEQUENCE [LARGE SCALE GENOMIC DNA]</scope>
    <source>
        <strain evidence="3">CGMCC 1.19062</strain>
    </source>
</reference>
<evidence type="ECO:0000259" key="1">
    <source>
        <dbReference type="Pfam" id="PF18588"/>
    </source>
</evidence>